<dbReference type="FunFam" id="1.10.10.10:FF:000307">
    <property type="entry name" value="Crossover junction endonuclease MUS81"/>
    <property type="match status" value="1"/>
</dbReference>
<dbReference type="Gene3D" id="1.10.150.670">
    <property type="entry name" value="Crossover junction endonuclease EME1, DNA-binding domain"/>
    <property type="match status" value="1"/>
</dbReference>
<comment type="function">
    <text evidence="14">Interacts with EME1 to form a DNA structure-specific endonuclease with substrate preference for branched DNA structures with a 5'-end at the branch nick. Typical substrates include 3'-flap structures, D-loops, replication forks and nicked Holliday junctions. May be required in mitosis for the processing of stalled or collapsed replication fork intermediates. May be required in meiosis for the repair of meiosis-specific double strand breaks subsequent to single-end invasion (SEI).</text>
</comment>
<dbReference type="EMBL" id="MCGO01000027">
    <property type="protein sequence ID" value="ORY42827.1"/>
    <property type="molecule type" value="Genomic_DNA"/>
</dbReference>
<keyword evidence="11 14" id="KW-0234">DNA repair</keyword>
<dbReference type="STRING" id="329046.A0A1Y2C7E7"/>
<dbReference type="InterPro" id="IPR047417">
    <property type="entry name" value="WHD_MUS81"/>
</dbReference>
<gene>
    <name evidence="17" type="ORF">BCR33DRAFT_786121</name>
</gene>
<comment type="cofactor">
    <cofactor evidence="1 14">
        <name>Mg(2+)</name>
        <dbReference type="ChEBI" id="CHEBI:18420"/>
    </cofactor>
</comment>
<dbReference type="InterPro" id="IPR027421">
    <property type="entry name" value="DNA_pol_lamdba_lyase_dom_sf"/>
</dbReference>
<dbReference type="CDD" id="cd20074">
    <property type="entry name" value="XPF_nuclease_Mus81"/>
    <property type="match status" value="1"/>
</dbReference>
<keyword evidence="6 14" id="KW-0255">Endonuclease</keyword>
<evidence type="ECO:0000256" key="9">
    <source>
        <dbReference type="ARBA" id="ARBA00022842"/>
    </source>
</evidence>
<keyword evidence="12 14" id="KW-0539">Nucleus</keyword>
<dbReference type="InterPro" id="IPR010996">
    <property type="entry name" value="HHH_MUS81"/>
</dbReference>
<dbReference type="FunFam" id="3.40.50.10130:FF:000003">
    <property type="entry name" value="Crossover junction endonuclease MUS81"/>
    <property type="match status" value="1"/>
</dbReference>
<evidence type="ECO:0000256" key="6">
    <source>
        <dbReference type="ARBA" id="ARBA00022759"/>
    </source>
</evidence>
<dbReference type="Gene3D" id="1.10.150.110">
    <property type="entry name" value="DNA polymerase beta, N-terminal domain-like"/>
    <property type="match status" value="1"/>
</dbReference>
<feature type="compositionally biased region" description="Low complexity" evidence="15">
    <location>
        <begin position="251"/>
        <end position="268"/>
    </location>
</feature>
<dbReference type="GO" id="GO:0048476">
    <property type="term" value="C:Holliday junction resolvase complex"/>
    <property type="evidence" value="ECO:0007669"/>
    <property type="project" value="UniProtKB-UniRule"/>
</dbReference>
<comment type="subunit">
    <text evidence="14">Interacts with EME1.</text>
</comment>
<dbReference type="GO" id="GO:0005634">
    <property type="term" value="C:nucleus"/>
    <property type="evidence" value="ECO:0007669"/>
    <property type="project" value="UniProtKB-SubCell"/>
</dbReference>
<evidence type="ECO:0000256" key="4">
    <source>
        <dbReference type="ARBA" id="ARBA00022722"/>
    </source>
</evidence>
<dbReference type="InterPro" id="IPR033309">
    <property type="entry name" value="Mus81"/>
</dbReference>
<evidence type="ECO:0000256" key="1">
    <source>
        <dbReference type="ARBA" id="ARBA00001946"/>
    </source>
</evidence>
<dbReference type="PANTHER" id="PTHR13451">
    <property type="entry name" value="CLASS II CROSSOVER JUNCTION ENDONUCLEASE MUS81"/>
    <property type="match status" value="1"/>
</dbReference>
<sequence length="597" mass="66722">MTSLRELCLGWVYEMYEEQKQLALSRTNSSNTVTVYKRAHSELSKYPNAISSVRELVVVKGIGPGIIKTLELKLAKHLKDGHVVPGLAPVDIAATAQIRRPAKPRDRAIHDELELGNSTAQPPQKRQRKLAEYVPKYRSGAWSILVTLKANSDSSQYLTKHEIIKKGQEHADAPLDAPINGGMYTGWSSMTTLIEKELVMKYGHPPRFTLTEEGSSLVDRMLASLKGKDVGGTASQSNQTFDSDDEGDYYSSNSQPLQSSNSQSSNRPPTYPIFNVSSSSTQPATFKPSVSNLSSYSTTSSKSTDQPEPIINNVALPAGSYEIILILDNREIKNGSNRDFFKDGLARRGIKYEAKSLELGDVTWVARPKCDGTYYGDEYIMLEYILERKTLDDLVASIKDGRFKEQKFRLSKCGLPKVIYLLEEVNTESAESFGYDGVFTALTQTQLENGFFVKKTTSAEDTLNYLISITQCLKQLYKDKSLVFDNKKQLETKGNTVYSISYAEFQRRNMKTKNFMLGDVWIRQLMVIHGMSAEKACFFARTYKTSSSFYKALSACANDTEREKLIVAASGDARKGIGAAVAKRMLNVFWRGEVLQE</sequence>
<dbReference type="GO" id="GO:0000712">
    <property type="term" value="P:resolution of meiotic recombination intermediates"/>
    <property type="evidence" value="ECO:0007669"/>
    <property type="project" value="TreeGrafter"/>
</dbReference>
<keyword evidence="5 14" id="KW-0479">Metal-binding</keyword>
<dbReference type="InterPro" id="IPR006166">
    <property type="entry name" value="ERCC4_domain"/>
</dbReference>
<keyword evidence="9 14" id="KW-0460">Magnesium</keyword>
<name>A0A1Y2C7E7_9FUNG</name>
<keyword evidence="4 14" id="KW-0540">Nuclease</keyword>
<evidence type="ECO:0000259" key="16">
    <source>
        <dbReference type="SMART" id="SM00891"/>
    </source>
</evidence>
<protein>
    <recommendedName>
        <fullName evidence="14">Crossover junction endonuclease MUS81</fullName>
        <ecNumber evidence="14">3.1.22.-</ecNumber>
    </recommendedName>
</protein>
<evidence type="ECO:0000256" key="2">
    <source>
        <dbReference type="ARBA" id="ARBA00004123"/>
    </source>
</evidence>
<dbReference type="InterPro" id="IPR047416">
    <property type="entry name" value="XPF_nuclease_Mus81"/>
</dbReference>
<comment type="similarity">
    <text evidence="3 14">Belongs to the XPF family.</text>
</comment>
<keyword evidence="10 14" id="KW-0233">DNA recombination</keyword>
<dbReference type="OrthoDB" id="5963188at2759"/>
<dbReference type="GO" id="GO:0003677">
    <property type="term" value="F:DNA binding"/>
    <property type="evidence" value="ECO:0007669"/>
    <property type="project" value="UniProtKB-UniRule"/>
</dbReference>
<comment type="caution">
    <text evidence="17">The sequence shown here is derived from an EMBL/GenBank/DDBJ whole genome shotgun (WGS) entry which is preliminary data.</text>
</comment>
<reference evidence="17 18" key="1">
    <citation type="submission" date="2016-07" db="EMBL/GenBank/DDBJ databases">
        <title>Pervasive Adenine N6-methylation of Active Genes in Fungi.</title>
        <authorList>
            <consortium name="DOE Joint Genome Institute"/>
            <person name="Mondo S.J."/>
            <person name="Dannebaum R.O."/>
            <person name="Kuo R.C."/>
            <person name="Labutti K."/>
            <person name="Haridas S."/>
            <person name="Kuo A."/>
            <person name="Salamov A."/>
            <person name="Ahrendt S.R."/>
            <person name="Lipzen A."/>
            <person name="Sullivan W."/>
            <person name="Andreopoulos W.B."/>
            <person name="Clum A."/>
            <person name="Lindquist E."/>
            <person name="Daum C."/>
            <person name="Ramamoorthy G.K."/>
            <person name="Gryganskyi A."/>
            <person name="Culley D."/>
            <person name="Magnuson J.K."/>
            <person name="James T.Y."/>
            <person name="O'Malley M.A."/>
            <person name="Stajich J.E."/>
            <person name="Spatafora J.W."/>
            <person name="Visel A."/>
            <person name="Grigoriev I.V."/>
        </authorList>
    </citation>
    <scope>NUCLEOTIDE SEQUENCE [LARGE SCALE GENOMIC DNA]</scope>
    <source>
        <strain evidence="17 18">JEL800</strain>
    </source>
</reference>
<evidence type="ECO:0000256" key="5">
    <source>
        <dbReference type="ARBA" id="ARBA00022723"/>
    </source>
</evidence>
<evidence type="ECO:0000256" key="8">
    <source>
        <dbReference type="ARBA" id="ARBA00022801"/>
    </source>
</evidence>
<evidence type="ECO:0000256" key="14">
    <source>
        <dbReference type="RuleBase" id="RU369042"/>
    </source>
</evidence>
<dbReference type="GO" id="GO:0006308">
    <property type="term" value="P:DNA catabolic process"/>
    <property type="evidence" value="ECO:0007669"/>
    <property type="project" value="UniProtKB-UniRule"/>
</dbReference>
<dbReference type="SUPFAM" id="SSF52980">
    <property type="entry name" value="Restriction endonuclease-like"/>
    <property type="match status" value="1"/>
</dbReference>
<feature type="domain" description="ERCC4" evidence="16">
    <location>
        <begin position="324"/>
        <end position="426"/>
    </location>
</feature>
<keyword evidence="8 14" id="KW-0378">Hydrolase</keyword>
<evidence type="ECO:0000256" key="12">
    <source>
        <dbReference type="ARBA" id="ARBA00023242"/>
    </source>
</evidence>
<dbReference type="Gene3D" id="3.40.50.10130">
    <property type="match status" value="1"/>
</dbReference>
<dbReference type="GO" id="GO:0000727">
    <property type="term" value="P:double-strand break repair via break-induced replication"/>
    <property type="evidence" value="ECO:0007669"/>
    <property type="project" value="UniProtKB-UniRule"/>
</dbReference>
<keyword evidence="7 14" id="KW-0227">DNA damage</keyword>
<feature type="compositionally biased region" description="Polar residues" evidence="15">
    <location>
        <begin position="275"/>
        <end position="284"/>
    </location>
</feature>
<proteinExistence type="inferred from homology"/>
<evidence type="ECO:0000256" key="7">
    <source>
        <dbReference type="ARBA" id="ARBA00022763"/>
    </source>
</evidence>
<dbReference type="InterPro" id="IPR011335">
    <property type="entry name" value="Restrct_endonuc-II-like"/>
</dbReference>
<dbReference type="PANTHER" id="PTHR13451:SF0">
    <property type="entry name" value="CROSSOVER JUNCTION ENDONUCLEASE MUS81"/>
    <property type="match status" value="1"/>
</dbReference>
<dbReference type="Pfam" id="PF02732">
    <property type="entry name" value="ERCC4"/>
    <property type="match status" value="1"/>
</dbReference>
<feature type="compositionally biased region" description="Low complexity" evidence="15">
    <location>
        <begin position="289"/>
        <end position="304"/>
    </location>
</feature>
<dbReference type="InterPro" id="IPR036388">
    <property type="entry name" value="WH-like_DNA-bd_sf"/>
</dbReference>
<dbReference type="Gene3D" id="1.10.10.10">
    <property type="entry name" value="Winged helix-like DNA-binding domain superfamily/Winged helix DNA-binding domain"/>
    <property type="match status" value="1"/>
</dbReference>
<organism evidence="17 18">
    <name type="scientific">Rhizoclosmatium globosum</name>
    <dbReference type="NCBI Taxonomy" id="329046"/>
    <lineage>
        <taxon>Eukaryota</taxon>
        <taxon>Fungi</taxon>
        <taxon>Fungi incertae sedis</taxon>
        <taxon>Chytridiomycota</taxon>
        <taxon>Chytridiomycota incertae sedis</taxon>
        <taxon>Chytridiomycetes</taxon>
        <taxon>Chytridiales</taxon>
        <taxon>Chytriomycetaceae</taxon>
        <taxon>Rhizoclosmatium</taxon>
    </lineage>
</organism>
<dbReference type="GO" id="GO:0046872">
    <property type="term" value="F:metal ion binding"/>
    <property type="evidence" value="ECO:0007669"/>
    <property type="project" value="UniProtKB-UniRule"/>
</dbReference>
<dbReference type="Pfam" id="PF21136">
    <property type="entry name" value="WHD_MUS81"/>
    <property type="match status" value="1"/>
</dbReference>
<evidence type="ECO:0000313" key="18">
    <source>
        <dbReference type="Proteomes" id="UP000193642"/>
    </source>
</evidence>
<evidence type="ECO:0000256" key="11">
    <source>
        <dbReference type="ARBA" id="ARBA00023204"/>
    </source>
</evidence>
<dbReference type="EC" id="3.1.22.-" evidence="14"/>
<dbReference type="InterPro" id="IPR042530">
    <property type="entry name" value="EME1/EME2_C"/>
</dbReference>
<evidence type="ECO:0000256" key="3">
    <source>
        <dbReference type="ARBA" id="ARBA00010015"/>
    </source>
</evidence>
<comment type="subcellular location">
    <subcellularLocation>
        <location evidence="2 14">Nucleus</location>
    </subcellularLocation>
</comment>
<dbReference type="GO" id="GO:0048257">
    <property type="term" value="F:3'-flap endonuclease activity"/>
    <property type="evidence" value="ECO:0007669"/>
    <property type="project" value="TreeGrafter"/>
</dbReference>
<evidence type="ECO:0000256" key="15">
    <source>
        <dbReference type="SAM" id="MobiDB-lite"/>
    </source>
</evidence>
<dbReference type="Pfam" id="PF14716">
    <property type="entry name" value="HHH_8"/>
    <property type="match status" value="1"/>
</dbReference>
<dbReference type="Proteomes" id="UP000193642">
    <property type="component" value="Unassembled WGS sequence"/>
</dbReference>
<evidence type="ECO:0000256" key="10">
    <source>
        <dbReference type="ARBA" id="ARBA00023172"/>
    </source>
</evidence>
<keyword evidence="18" id="KW-1185">Reference proteome</keyword>
<dbReference type="CDD" id="cd21036">
    <property type="entry name" value="WH_MUS81"/>
    <property type="match status" value="1"/>
</dbReference>
<evidence type="ECO:0000256" key="13">
    <source>
        <dbReference type="ARBA" id="ARBA00023254"/>
    </source>
</evidence>
<dbReference type="SUPFAM" id="SSF47802">
    <property type="entry name" value="DNA polymerase beta, N-terminal domain-like"/>
    <property type="match status" value="1"/>
</dbReference>
<keyword evidence="13" id="KW-0469">Meiosis</keyword>
<dbReference type="GO" id="GO:0031573">
    <property type="term" value="P:mitotic intra-S DNA damage checkpoint signaling"/>
    <property type="evidence" value="ECO:0007669"/>
    <property type="project" value="TreeGrafter"/>
</dbReference>
<dbReference type="SMART" id="SM00891">
    <property type="entry name" value="ERCC4"/>
    <property type="match status" value="1"/>
</dbReference>
<feature type="region of interest" description="Disordered" evidence="15">
    <location>
        <begin position="228"/>
        <end position="309"/>
    </location>
</feature>
<dbReference type="GO" id="GO:0008821">
    <property type="term" value="F:crossover junction DNA endonuclease activity"/>
    <property type="evidence" value="ECO:0007669"/>
    <property type="project" value="UniProtKB-UniRule"/>
</dbReference>
<dbReference type="AlphaFoldDB" id="A0A1Y2C7E7"/>
<accession>A0A1Y2C7E7</accession>
<evidence type="ECO:0000313" key="17">
    <source>
        <dbReference type="EMBL" id="ORY42827.1"/>
    </source>
</evidence>